<sequence length="196" mass="22315">MTRIEEDRLIQNERNLPVMRRTFWGVLTAVFWLTYVYLWLPLITLLMWYLGVRQARLELYLRTHSFDPYLLVVLPVIAVLAAMTLVIWAEYNRNRFSGGDRRAETPVLAHSAIVNDLGGNADIATTLAGHKVCMLHMNEHAVPMSAVPVNFRRGPGGASEANAQPLKYRHIERAEHEPASIQQSEPHCGTLRTRES</sequence>
<evidence type="ECO:0000313" key="3">
    <source>
        <dbReference type="EMBL" id="QYR52287.1"/>
    </source>
</evidence>
<keyword evidence="2" id="KW-0812">Transmembrane</keyword>
<dbReference type="RefSeq" id="WP_220379074.1">
    <property type="nucleotide sequence ID" value="NZ_CP080544.1"/>
</dbReference>
<dbReference type="Proteomes" id="UP000824755">
    <property type="component" value="Chromosome"/>
</dbReference>
<name>A0ABX8WKY2_9GAMM</name>
<feature type="transmembrane region" description="Helical" evidence="2">
    <location>
        <begin position="69"/>
        <end position="91"/>
    </location>
</feature>
<feature type="region of interest" description="Disordered" evidence="1">
    <location>
        <begin position="176"/>
        <end position="196"/>
    </location>
</feature>
<dbReference type="Pfam" id="PF13994">
    <property type="entry name" value="PgaD"/>
    <property type="match status" value="1"/>
</dbReference>
<dbReference type="EMBL" id="CP080544">
    <property type="protein sequence ID" value="QYR52287.1"/>
    <property type="molecule type" value="Genomic_DNA"/>
</dbReference>
<keyword evidence="2" id="KW-0472">Membrane</keyword>
<reference evidence="3 4" key="1">
    <citation type="submission" date="2021-08" db="EMBL/GenBank/DDBJ databases">
        <title>Lysobacter sp. strain CJ11 Genome sequencing and assembly.</title>
        <authorList>
            <person name="Kim I."/>
        </authorList>
    </citation>
    <scope>NUCLEOTIDE SEQUENCE [LARGE SCALE GENOMIC DNA]</scope>
    <source>
        <strain evidence="3 4">CJ11</strain>
    </source>
</reference>
<feature type="transmembrane region" description="Helical" evidence="2">
    <location>
        <begin position="21"/>
        <end position="49"/>
    </location>
</feature>
<keyword evidence="2" id="KW-1133">Transmembrane helix</keyword>
<dbReference type="NCBIfam" id="TIGR03940">
    <property type="entry name" value="PGA_PgaD"/>
    <property type="match status" value="1"/>
</dbReference>
<protein>
    <submittedName>
        <fullName evidence="3">Poly-beta-1,6-N-acetyl-D-glucosamine biosynthesis protein PgaD</fullName>
    </submittedName>
</protein>
<evidence type="ECO:0000256" key="1">
    <source>
        <dbReference type="SAM" id="MobiDB-lite"/>
    </source>
</evidence>
<gene>
    <name evidence="3" type="primary">pgaD</name>
    <name evidence="3" type="ORF">H8L67_06635</name>
</gene>
<organism evidence="3 4">
    <name type="scientific">Lysobacter soyae</name>
    <dbReference type="NCBI Taxonomy" id="2764185"/>
    <lineage>
        <taxon>Bacteria</taxon>
        <taxon>Pseudomonadati</taxon>
        <taxon>Pseudomonadota</taxon>
        <taxon>Gammaproteobacteria</taxon>
        <taxon>Lysobacterales</taxon>
        <taxon>Lysobacteraceae</taxon>
        <taxon>Lysobacter</taxon>
    </lineage>
</organism>
<accession>A0ABX8WKY2</accession>
<evidence type="ECO:0000256" key="2">
    <source>
        <dbReference type="SAM" id="Phobius"/>
    </source>
</evidence>
<dbReference type="InterPro" id="IPR023829">
    <property type="entry name" value="PGA_PgaD"/>
</dbReference>
<proteinExistence type="predicted"/>
<keyword evidence="4" id="KW-1185">Reference proteome</keyword>
<evidence type="ECO:0000313" key="4">
    <source>
        <dbReference type="Proteomes" id="UP000824755"/>
    </source>
</evidence>